<dbReference type="EMBL" id="JAULBC010000001">
    <property type="protein sequence ID" value="MEX6686857.1"/>
    <property type="molecule type" value="Genomic_DNA"/>
</dbReference>
<keyword evidence="2" id="KW-1185">Reference proteome</keyword>
<name>A0ABV3ZAF9_9BACT</name>
<dbReference type="Proteomes" id="UP001560573">
    <property type="component" value="Unassembled WGS sequence"/>
</dbReference>
<gene>
    <name evidence="1" type="ORF">QTN47_05095</name>
</gene>
<accession>A0ABV3ZAF9</accession>
<reference evidence="1 2" key="1">
    <citation type="submission" date="2023-07" db="EMBL/GenBank/DDBJ databases">
        <authorList>
            <person name="Lian W.-H."/>
        </authorList>
    </citation>
    <scope>NUCLEOTIDE SEQUENCE [LARGE SCALE GENOMIC DNA]</scope>
    <source>
        <strain evidence="1 2">SYSU DXS3180</strain>
    </source>
</reference>
<evidence type="ECO:0000313" key="2">
    <source>
        <dbReference type="Proteomes" id="UP001560573"/>
    </source>
</evidence>
<organism evidence="1 2">
    <name type="scientific">Danxiaibacter flavus</name>
    <dbReference type="NCBI Taxonomy" id="3049108"/>
    <lineage>
        <taxon>Bacteria</taxon>
        <taxon>Pseudomonadati</taxon>
        <taxon>Bacteroidota</taxon>
        <taxon>Chitinophagia</taxon>
        <taxon>Chitinophagales</taxon>
        <taxon>Chitinophagaceae</taxon>
        <taxon>Danxiaibacter</taxon>
    </lineage>
</organism>
<dbReference type="RefSeq" id="WP_369328254.1">
    <property type="nucleotide sequence ID" value="NZ_JAULBC010000001.1"/>
</dbReference>
<sequence>MYVLNRNVTKAFFCLFFTTPFVVKAQNTTKKRKHEFYFSWGYNKEWYTHSNLKVSQPSIGNNYTLKQIKAHDHPGWDEGLFSKALSIPQYNYRLGYIIDRKKGWGVEINFDHTKYIISDQKAAITGTLNHKPVDSTVMFNQANGFSYFLNNGANFLLFNLTKRWNFYVDEKENVKLDFYAKAGIGPVIPHVENTLFGKSNDPHFQLGGWNVGLEGAIRATFFKYVYLEYANKLDYARYSGLKIYEGKARQGFGTYEMILNLGVTFPVGRRE</sequence>
<comment type="caution">
    <text evidence="1">The sequence shown here is derived from an EMBL/GenBank/DDBJ whole genome shotgun (WGS) entry which is preliminary data.</text>
</comment>
<evidence type="ECO:0008006" key="3">
    <source>
        <dbReference type="Google" id="ProtNLM"/>
    </source>
</evidence>
<evidence type="ECO:0000313" key="1">
    <source>
        <dbReference type="EMBL" id="MEX6686857.1"/>
    </source>
</evidence>
<protein>
    <recommendedName>
        <fullName evidence="3">Outer membrane protein beta-barrel domain-containing protein</fullName>
    </recommendedName>
</protein>
<proteinExistence type="predicted"/>